<dbReference type="HOGENOM" id="CLU_101491_0_0_1"/>
<evidence type="ECO:0000256" key="1">
    <source>
        <dbReference type="SAM" id="MobiDB-lite"/>
    </source>
</evidence>
<feature type="compositionally biased region" description="Basic and acidic residues" evidence="1">
    <location>
        <begin position="141"/>
        <end position="152"/>
    </location>
</feature>
<dbReference type="eggNOG" id="ENOG502RBJH">
    <property type="taxonomic scope" value="Eukaryota"/>
</dbReference>
<organism evidence="3">
    <name type="scientific">Schizophyllum commune (strain H4-8 / FGSC 9210)</name>
    <name type="common">Split gill fungus</name>
    <dbReference type="NCBI Taxonomy" id="578458"/>
    <lineage>
        <taxon>Eukaryota</taxon>
        <taxon>Fungi</taxon>
        <taxon>Dikarya</taxon>
        <taxon>Basidiomycota</taxon>
        <taxon>Agaricomycotina</taxon>
        <taxon>Agaricomycetes</taxon>
        <taxon>Agaricomycetidae</taxon>
        <taxon>Agaricales</taxon>
        <taxon>Schizophyllaceae</taxon>
        <taxon>Schizophyllum</taxon>
    </lineage>
</organism>
<protein>
    <submittedName>
        <fullName evidence="2">Uncharacterized protein</fullName>
    </submittedName>
</protein>
<name>D8PTV5_SCHCM</name>
<dbReference type="Proteomes" id="UP000007431">
    <property type="component" value="Unassembled WGS sequence"/>
</dbReference>
<dbReference type="InParanoid" id="D8PTV5"/>
<dbReference type="OMA" id="HEDNTIV"/>
<evidence type="ECO:0000313" key="2">
    <source>
        <dbReference type="EMBL" id="EFJ00652.1"/>
    </source>
</evidence>
<reference evidence="2 3" key="1">
    <citation type="journal article" date="2010" name="Nat. Biotechnol.">
        <title>Genome sequence of the model mushroom Schizophyllum commune.</title>
        <authorList>
            <person name="Ohm R.A."/>
            <person name="de Jong J.F."/>
            <person name="Lugones L.G."/>
            <person name="Aerts A."/>
            <person name="Kothe E."/>
            <person name="Stajich J.E."/>
            <person name="de Vries R.P."/>
            <person name="Record E."/>
            <person name="Levasseur A."/>
            <person name="Baker S.E."/>
            <person name="Bartholomew K.A."/>
            <person name="Coutinho P.M."/>
            <person name="Erdmann S."/>
            <person name="Fowler T.J."/>
            <person name="Gathman A.C."/>
            <person name="Lombard V."/>
            <person name="Henrissat B."/>
            <person name="Knabe N."/>
            <person name="Kuees U."/>
            <person name="Lilly W.W."/>
            <person name="Lindquist E."/>
            <person name="Lucas S."/>
            <person name="Magnuson J.K."/>
            <person name="Piumi F."/>
            <person name="Raudaskoski M."/>
            <person name="Salamov A."/>
            <person name="Schmutz J."/>
            <person name="Schwarze F.W.M.R."/>
            <person name="vanKuyk P.A."/>
            <person name="Horton J.S."/>
            <person name="Grigoriev I.V."/>
            <person name="Woesten H.A.B."/>
        </authorList>
    </citation>
    <scope>NUCLEOTIDE SEQUENCE [LARGE SCALE GENOMIC DNA]</scope>
    <source>
        <strain evidence="3">H4-8 / FGSC 9210</strain>
    </source>
</reference>
<dbReference type="EMBL" id="GL377303">
    <property type="protein sequence ID" value="EFJ00652.1"/>
    <property type="molecule type" value="Genomic_DNA"/>
</dbReference>
<feature type="non-terminal residue" evidence="2">
    <location>
        <position position="1"/>
    </location>
</feature>
<dbReference type="STRING" id="578458.D8PTV5"/>
<gene>
    <name evidence="2" type="ORF">SCHCODRAFT_51158</name>
</gene>
<dbReference type="VEuPathDB" id="FungiDB:SCHCODRAFT_02044862"/>
<sequence length="189" mass="22106">RYRHVPTFLRDTIRRFATNIAEMKKLAGRDFEDSLQCALPCFEALFPNKQHQKIVLDLLFDLGWWHGLAKLRLHTDSTLASLEHATVELGRSIRRLELISQEYATCELPKEKRARIQRQQKRDSVAVGAARRATAHPTQIAKKEQDQPRRFDRKSYKRHALGDYARAIRYWGTIDSYSTQIVSTVRFVR</sequence>
<evidence type="ECO:0000313" key="3">
    <source>
        <dbReference type="Proteomes" id="UP000007431"/>
    </source>
</evidence>
<proteinExistence type="predicted"/>
<dbReference type="AlphaFoldDB" id="D8PTV5"/>
<keyword evidence="3" id="KW-1185">Reference proteome</keyword>
<accession>D8PTV5</accession>
<feature type="region of interest" description="Disordered" evidence="1">
    <location>
        <begin position="126"/>
        <end position="152"/>
    </location>
</feature>